<dbReference type="Proteomes" id="UP000598996">
    <property type="component" value="Unassembled WGS sequence"/>
</dbReference>
<evidence type="ECO:0000256" key="1">
    <source>
        <dbReference type="SAM" id="Coils"/>
    </source>
</evidence>
<organism evidence="4 5">
    <name type="scientific">Paractinoplanes lichenicola</name>
    <dbReference type="NCBI Taxonomy" id="2802976"/>
    <lineage>
        <taxon>Bacteria</taxon>
        <taxon>Bacillati</taxon>
        <taxon>Actinomycetota</taxon>
        <taxon>Actinomycetes</taxon>
        <taxon>Micromonosporales</taxon>
        <taxon>Micromonosporaceae</taxon>
        <taxon>Paractinoplanes</taxon>
    </lineage>
</organism>
<dbReference type="EMBL" id="JAENHO010000005">
    <property type="protein sequence ID" value="MBL7256573.1"/>
    <property type="molecule type" value="Genomic_DNA"/>
</dbReference>
<name>A0ABS1VPQ4_9ACTN</name>
<evidence type="ECO:0000256" key="3">
    <source>
        <dbReference type="SAM" id="Phobius"/>
    </source>
</evidence>
<evidence type="ECO:0000256" key="2">
    <source>
        <dbReference type="SAM" id="MobiDB-lite"/>
    </source>
</evidence>
<feature type="coiled-coil region" evidence="1">
    <location>
        <begin position="213"/>
        <end position="240"/>
    </location>
</feature>
<feature type="region of interest" description="Disordered" evidence="2">
    <location>
        <begin position="276"/>
        <end position="305"/>
    </location>
</feature>
<gene>
    <name evidence="4" type="ORF">JKJ07_19955</name>
</gene>
<keyword evidence="3" id="KW-0812">Transmembrane</keyword>
<dbReference type="RefSeq" id="WP_202993086.1">
    <property type="nucleotide sequence ID" value="NZ_JAENHO010000005.1"/>
</dbReference>
<keyword evidence="3" id="KW-0472">Membrane</keyword>
<feature type="compositionally biased region" description="Basic and acidic residues" evidence="2">
    <location>
        <begin position="65"/>
        <end position="129"/>
    </location>
</feature>
<protein>
    <recommendedName>
        <fullName evidence="6">Cell division protein FtsL</fullName>
    </recommendedName>
</protein>
<accession>A0ABS1VPQ4</accession>
<keyword evidence="1" id="KW-0175">Coiled coil</keyword>
<sequence length="305" mass="32403">MSERTYAPRSGGRTADEQRPATGRRQPGSGRDADAPGSAGRGARQFAGAEDGGVRRSGTRRSGTRSRDEARTPAEARREREERRAARDDRPGRDERAGRASRERAARAKTRDTEGVRAGKRDTEGVRDRGRGRKPVEAPVDGAAALQLEVTAAEPLRTTGEVPAAPRLRVAPPPPIHGGPRAPFVAGVIGVVIVGVLGILLINTKTNENSFRIADLQKQNSALENQRQDLDQQLVEASSIGNLDAAARRLGLVRADIQDVAQLRLPDGKIIRVPKPVHGAPSITQPDAVTDKGGENISPAGGAGR</sequence>
<evidence type="ECO:0000313" key="5">
    <source>
        <dbReference type="Proteomes" id="UP000598996"/>
    </source>
</evidence>
<proteinExistence type="predicted"/>
<evidence type="ECO:0000313" key="4">
    <source>
        <dbReference type="EMBL" id="MBL7256573.1"/>
    </source>
</evidence>
<feature type="region of interest" description="Disordered" evidence="2">
    <location>
        <begin position="1"/>
        <end position="136"/>
    </location>
</feature>
<keyword evidence="5" id="KW-1185">Reference proteome</keyword>
<feature type="transmembrane region" description="Helical" evidence="3">
    <location>
        <begin position="182"/>
        <end position="202"/>
    </location>
</feature>
<evidence type="ECO:0008006" key="6">
    <source>
        <dbReference type="Google" id="ProtNLM"/>
    </source>
</evidence>
<keyword evidence="3" id="KW-1133">Transmembrane helix</keyword>
<comment type="caution">
    <text evidence="4">The sequence shown here is derived from an EMBL/GenBank/DDBJ whole genome shotgun (WGS) entry which is preliminary data.</text>
</comment>
<reference evidence="4 5" key="1">
    <citation type="submission" date="2021-01" db="EMBL/GenBank/DDBJ databases">
        <title>Actinoplanes sp. nov. LDG1-01 isolated from lichen.</title>
        <authorList>
            <person name="Saeng-In P."/>
            <person name="Phongsopitanun W."/>
            <person name="Kanchanasin P."/>
            <person name="Yuki M."/>
            <person name="Kudo T."/>
            <person name="Ohkuma M."/>
            <person name="Tanasupawat S."/>
        </authorList>
    </citation>
    <scope>NUCLEOTIDE SEQUENCE [LARGE SCALE GENOMIC DNA]</scope>
    <source>
        <strain evidence="4 5">LDG1-01</strain>
    </source>
</reference>